<name>A0A139SU80_9GAMM</name>
<evidence type="ECO:0000259" key="5">
    <source>
        <dbReference type="Pfam" id="PF02120"/>
    </source>
</evidence>
<protein>
    <recommendedName>
        <fullName evidence="5">Flagellar hook-length control protein-like C-terminal domain-containing protein</fullName>
    </recommendedName>
</protein>
<dbReference type="InterPro" id="IPR038610">
    <property type="entry name" value="FliK-like_C_sf"/>
</dbReference>
<feature type="region of interest" description="Disordered" evidence="4">
    <location>
        <begin position="308"/>
        <end position="337"/>
    </location>
</feature>
<dbReference type="AlphaFoldDB" id="A0A139SU80"/>
<dbReference type="PANTHER" id="PTHR37533">
    <property type="entry name" value="FLAGELLAR HOOK-LENGTH CONTROL PROTEIN"/>
    <property type="match status" value="1"/>
</dbReference>
<dbReference type="Pfam" id="PF02120">
    <property type="entry name" value="Flg_hook"/>
    <property type="match status" value="1"/>
</dbReference>
<dbReference type="EMBL" id="LSZO01000153">
    <property type="protein sequence ID" value="KXU38133.1"/>
    <property type="molecule type" value="Genomic_DNA"/>
</dbReference>
<evidence type="ECO:0000256" key="3">
    <source>
        <dbReference type="ARBA" id="ARBA00022795"/>
    </source>
</evidence>
<dbReference type="InterPro" id="IPR021136">
    <property type="entry name" value="Flagellar_hook_control-like_C"/>
</dbReference>
<dbReference type="GO" id="GO:0009424">
    <property type="term" value="C:bacterial-type flagellum hook"/>
    <property type="evidence" value="ECO:0007669"/>
    <property type="project" value="InterPro"/>
</dbReference>
<comment type="similarity">
    <text evidence="2">Belongs to the FliK family.</text>
</comment>
<comment type="caution">
    <text evidence="6">The sequence shown here is derived from an EMBL/GenBank/DDBJ whole genome shotgun (WGS) entry which is preliminary data.</text>
</comment>
<accession>A0A139SU80</accession>
<dbReference type="OrthoDB" id="1792985at2"/>
<gene>
    <name evidence="6" type="ORF">AXE65_02600</name>
</gene>
<comment type="function">
    <text evidence="1">Controls the length of the flagellar hook.</text>
</comment>
<keyword evidence="3" id="KW-1005">Bacterial flagellum biogenesis</keyword>
<feature type="region of interest" description="Disordered" evidence="4">
    <location>
        <begin position="85"/>
        <end position="176"/>
    </location>
</feature>
<dbReference type="CDD" id="cd17470">
    <property type="entry name" value="T3SS_Flik_C"/>
    <property type="match status" value="1"/>
</dbReference>
<organism evidence="6 7">
    <name type="scientific">Ventosimonas gracilis</name>
    <dbReference type="NCBI Taxonomy" id="1680762"/>
    <lineage>
        <taxon>Bacteria</taxon>
        <taxon>Pseudomonadati</taxon>
        <taxon>Pseudomonadota</taxon>
        <taxon>Gammaproteobacteria</taxon>
        <taxon>Pseudomonadales</taxon>
        <taxon>Ventosimonadaceae</taxon>
        <taxon>Ventosimonas</taxon>
    </lineage>
</organism>
<dbReference type="PANTHER" id="PTHR37533:SF2">
    <property type="entry name" value="FLAGELLAR HOOK-LENGTH CONTROL PROTEIN"/>
    <property type="match status" value="1"/>
</dbReference>
<dbReference type="RefSeq" id="WP_068390178.1">
    <property type="nucleotide sequence ID" value="NZ_LSZO01000153.1"/>
</dbReference>
<keyword evidence="7" id="KW-1185">Reference proteome</keyword>
<dbReference type="GO" id="GO:0044780">
    <property type="term" value="P:bacterial-type flagellum assembly"/>
    <property type="evidence" value="ECO:0007669"/>
    <property type="project" value="InterPro"/>
</dbReference>
<feature type="compositionally biased region" description="Basic and acidic residues" evidence="4">
    <location>
        <begin position="130"/>
        <end position="150"/>
    </location>
</feature>
<evidence type="ECO:0000256" key="4">
    <source>
        <dbReference type="SAM" id="MobiDB-lite"/>
    </source>
</evidence>
<dbReference type="Gene3D" id="3.30.750.140">
    <property type="match status" value="1"/>
</dbReference>
<proteinExistence type="inferred from homology"/>
<sequence>MTVSVDGSAPVVPFNLPGRSAASEAEQPEDFAYLYQLAAGADLGEQPLAASDKAAGEEDEASAKKLADEQAAAALLLFLFSQAMPSTPPPADIGADQGEQATDTAMDENNRALSLDTDPVPDELPQDDNPLERSIKSSTDPFEKNTDENKQAGQDLAVPPVKTPSAAATAEQPVRLEGKRRAAPLSENVAVPRALLQSSHDPLTARPSAQAQAQALPLQNGQFCEMLGQRVMWLSSQNLQAAQIELSPKELGTLQVRVALAEGAAEVQLASQHAEVRGVLEGQLHRLQAMLENQGLPAPRLEVLDASFSQHKEQSSKQSSRPASKQGDKLKTQDSVSLLPASHQNLIDYYA</sequence>
<dbReference type="PRINTS" id="PR01007">
    <property type="entry name" value="FLGHOOKFLIK"/>
</dbReference>
<reference evidence="6 7" key="1">
    <citation type="submission" date="2016-02" db="EMBL/GenBank/DDBJ databases">
        <authorList>
            <person name="Wen L."/>
            <person name="He K."/>
            <person name="Yang H."/>
        </authorList>
    </citation>
    <scope>NUCLEOTIDE SEQUENCE [LARGE SCALE GENOMIC DNA]</scope>
    <source>
        <strain evidence="6 7">CV58</strain>
    </source>
</reference>
<evidence type="ECO:0000256" key="2">
    <source>
        <dbReference type="ARBA" id="ARBA00009149"/>
    </source>
</evidence>
<evidence type="ECO:0000256" key="1">
    <source>
        <dbReference type="ARBA" id="ARBA00003944"/>
    </source>
</evidence>
<feature type="region of interest" description="Disordered" evidence="4">
    <location>
        <begin position="1"/>
        <end position="26"/>
    </location>
</feature>
<evidence type="ECO:0000313" key="6">
    <source>
        <dbReference type="EMBL" id="KXU38133.1"/>
    </source>
</evidence>
<dbReference type="InterPro" id="IPR001635">
    <property type="entry name" value="Flag_hook_Flik"/>
</dbReference>
<feature type="domain" description="Flagellar hook-length control protein-like C-terminal" evidence="5">
    <location>
        <begin position="229"/>
        <end position="309"/>
    </location>
</feature>
<dbReference type="Proteomes" id="UP000072660">
    <property type="component" value="Unassembled WGS sequence"/>
</dbReference>
<evidence type="ECO:0000313" key="7">
    <source>
        <dbReference type="Proteomes" id="UP000072660"/>
    </source>
</evidence>
<dbReference type="InterPro" id="IPR052563">
    <property type="entry name" value="FliK"/>
</dbReference>